<keyword evidence="4" id="KW-1185">Reference proteome</keyword>
<dbReference type="EMBL" id="BAABJP010000051">
    <property type="protein sequence ID" value="GAA5172516.1"/>
    <property type="molecule type" value="Genomic_DNA"/>
</dbReference>
<feature type="region of interest" description="Disordered" evidence="1">
    <location>
        <begin position="1"/>
        <end position="66"/>
    </location>
</feature>
<evidence type="ECO:0000313" key="4">
    <source>
        <dbReference type="Proteomes" id="UP001428817"/>
    </source>
</evidence>
<keyword evidence="2" id="KW-1133">Transmembrane helix</keyword>
<evidence type="ECO:0000256" key="1">
    <source>
        <dbReference type="SAM" id="MobiDB-lite"/>
    </source>
</evidence>
<keyword evidence="2" id="KW-0812">Transmembrane</keyword>
<protein>
    <submittedName>
        <fullName evidence="3">Uncharacterized protein</fullName>
    </submittedName>
</protein>
<feature type="compositionally biased region" description="Polar residues" evidence="1">
    <location>
        <begin position="1"/>
        <end position="14"/>
    </location>
</feature>
<keyword evidence="2" id="KW-0472">Membrane</keyword>
<name>A0ABP9R717_9PSEU</name>
<feature type="transmembrane region" description="Helical" evidence="2">
    <location>
        <begin position="77"/>
        <end position="98"/>
    </location>
</feature>
<gene>
    <name evidence="3" type="ORF">GCM10023321_72460</name>
</gene>
<sequence>MSQMGPTNSDTQILARSLQEGPPTSVTPGPRNAVIATHPPLGGRGAAAETDRDGNERHHPSCLAPGLGSPDFGFGSWFGWFGSVGLGLGGDGLGALALERTVQQLDRKQQRQRWTCGYRDREDAQLGS</sequence>
<comment type="caution">
    <text evidence="3">The sequence shown here is derived from an EMBL/GenBank/DDBJ whole genome shotgun (WGS) entry which is preliminary data.</text>
</comment>
<reference evidence="4" key="1">
    <citation type="journal article" date="2019" name="Int. J. Syst. Evol. Microbiol.">
        <title>The Global Catalogue of Microorganisms (GCM) 10K type strain sequencing project: providing services to taxonomists for standard genome sequencing and annotation.</title>
        <authorList>
            <consortium name="The Broad Institute Genomics Platform"/>
            <consortium name="The Broad Institute Genome Sequencing Center for Infectious Disease"/>
            <person name="Wu L."/>
            <person name="Ma J."/>
        </authorList>
    </citation>
    <scope>NUCLEOTIDE SEQUENCE [LARGE SCALE GENOMIC DNA]</scope>
    <source>
        <strain evidence="4">JCM 18303</strain>
    </source>
</reference>
<proteinExistence type="predicted"/>
<evidence type="ECO:0000313" key="3">
    <source>
        <dbReference type="EMBL" id="GAA5172516.1"/>
    </source>
</evidence>
<organism evidence="3 4">
    <name type="scientific">Pseudonocardia eucalypti</name>
    <dbReference type="NCBI Taxonomy" id="648755"/>
    <lineage>
        <taxon>Bacteria</taxon>
        <taxon>Bacillati</taxon>
        <taxon>Actinomycetota</taxon>
        <taxon>Actinomycetes</taxon>
        <taxon>Pseudonocardiales</taxon>
        <taxon>Pseudonocardiaceae</taxon>
        <taxon>Pseudonocardia</taxon>
    </lineage>
</organism>
<dbReference type="Proteomes" id="UP001428817">
    <property type="component" value="Unassembled WGS sequence"/>
</dbReference>
<accession>A0ABP9R717</accession>
<evidence type="ECO:0000256" key="2">
    <source>
        <dbReference type="SAM" id="Phobius"/>
    </source>
</evidence>
<feature type="compositionally biased region" description="Basic and acidic residues" evidence="1">
    <location>
        <begin position="49"/>
        <end position="59"/>
    </location>
</feature>